<accession>A0A5M3MRJ6</accession>
<dbReference type="GeneID" id="19203027"/>
<dbReference type="Proteomes" id="UP000053558">
    <property type="component" value="Unassembled WGS sequence"/>
</dbReference>
<organism evidence="2 3">
    <name type="scientific">Coniophora puteana (strain RWD-64-598)</name>
    <name type="common">Brown rot fungus</name>
    <dbReference type="NCBI Taxonomy" id="741705"/>
    <lineage>
        <taxon>Eukaryota</taxon>
        <taxon>Fungi</taxon>
        <taxon>Dikarya</taxon>
        <taxon>Basidiomycota</taxon>
        <taxon>Agaricomycotina</taxon>
        <taxon>Agaricomycetes</taxon>
        <taxon>Agaricomycetidae</taxon>
        <taxon>Boletales</taxon>
        <taxon>Coniophorineae</taxon>
        <taxon>Coniophoraceae</taxon>
        <taxon>Coniophora</taxon>
    </lineage>
</organism>
<proteinExistence type="predicted"/>
<dbReference type="KEGG" id="cput:CONPUDRAFT_152615"/>
<evidence type="ECO:0000313" key="3">
    <source>
        <dbReference type="Proteomes" id="UP000053558"/>
    </source>
</evidence>
<dbReference type="EMBL" id="JH711577">
    <property type="protein sequence ID" value="EIW81697.1"/>
    <property type="molecule type" value="Genomic_DNA"/>
</dbReference>
<dbReference type="AlphaFoldDB" id="A0A5M3MRJ6"/>
<keyword evidence="3" id="KW-1185">Reference proteome</keyword>
<name>A0A5M3MRJ6_CONPW</name>
<reference evidence="3" key="1">
    <citation type="journal article" date="2012" name="Science">
        <title>The Paleozoic origin of enzymatic lignin decomposition reconstructed from 31 fungal genomes.</title>
        <authorList>
            <person name="Floudas D."/>
            <person name="Binder M."/>
            <person name="Riley R."/>
            <person name="Barry K."/>
            <person name="Blanchette R.A."/>
            <person name="Henrissat B."/>
            <person name="Martinez A.T."/>
            <person name="Otillar R."/>
            <person name="Spatafora J.W."/>
            <person name="Yadav J.S."/>
            <person name="Aerts A."/>
            <person name="Benoit I."/>
            <person name="Boyd A."/>
            <person name="Carlson A."/>
            <person name="Copeland A."/>
            <person name="Coutinho P.M."/>
            <person name="de Vries R.P."/>
            <person name="Ferreira P."/>
            <person name="Findley K."/>
            <person name="Foster B."/>
            <person name="Gaskell J."/>
            <person name="Glotzer D."/>
            <person name="Gorecki P."/>
            <person name="Heitman J."/>
            <person name="Hesse C."/>
            <person name="Hori C."/>
            <person name="Igarashi K."/>
            <person name="Jurgens J.A."/>
            <person name="Kallen N."/>
            <person name="Kersten P."/>
            <person name="Kohler A."/>
            <person name="Kuees U."/>
            <person name="Kumar T.K.A."/>
            <person name="Kuo A."/>
            <person name="LaButti K."/>
            <person name="Larrondo L.F."/>
            <person name="Lindquist E."/>
            <person name="Ling A."/>
            <person name="Lombard V."/>
            <person name="Lucas S."/>
            <person name="Lundell T."/>
            <person name="Martin R."/>
            <person name="McLaughlin D.J."/>
            <person name="Morgenstern I."/>
            <person name="Morin E."/>
            <person name="Murat C."/>
            <person name="Nagy L.G."/>
            <person name="Nolan M."/>
            <person name="Ohm R.A."/>
            <person name="Patyshakuliyeva A."/>
            <person name="Rokas A."/>
            <person name="Ruiz-Duenas F.J."/>
            <person name="Sabat G."/>
            <person name="Salamov A."/>
            <person name="Samejima M."/>
            <person name="Schmutz J."/>
            <person name="Slot J.C."/>
            <person name="St John F."/>
            <person name="Stenlid J."/>
            <person name="Sun H."/>
            <person name="Sun S."/>
            <person name="Syed K."/>
            <person name="Tsang A."/>
            <person name="Wiebenga A."/>
            <person name="Young D."/>
            <person name="Pisabarro A."/>
            <person name="Eastwood D.C."/>
            <person name="Martin F."/>
            <person name="Cullen D."/>
            <person name="Grigoriev I.V."/>
            <person name="Hibbett D.S."/>
        </authorList>
    </citation>
    <scope>NUCLEOTIDE SEQUENCE [LARGE SCALE GENOMIC DNA]</scope>
    <source>
        <strain evidence="3">RWD-64-598 SS2</strain>
    </source>
</reference>
<protein>
    <submittedName>
        <fullName evidence="2">Uncharacterized protein</fullName>
    </submittedName>
</protein>
<feature type="region of interest" description="Disordered" evidence="1">
    <location>
        <begin position="202"/>
        <end position="274"/>
    </location>
</feature>
<feature type="compositionally biased region" description="Basic residues" evidence="1">
    <location>
        <begin position="252"/>
        <end position="266"/>
    </location>
</feature>
<dbReference type="RefSeq" id="XP_007767593.1">
    <property type="nucleotide sequence ID" value="XM_007769403.1"/>
</dbReference>
<feature type="compositionally biased region" description="Low complexity" evidence="1">
    <location>
        <begin position="226"/>
        <end position="235"/>
    </location>
</feature>
<comment type="caution">
    <text evidence="2">The sequence shown here is derived from an EMBL/GenBank/DDBJ whole genome shotgun (WGS) entry which is preliminary data.</text>
</comment>
<sequence>MASPVHPVLPGSASCRRSHSYTPCLFQLPPALPGTHQPSTISVAPGPLATHAASWPCYFQPPSTIFEYGQSPIDKCEAVLMGDVNMRCRKGGPPRRSNTRQGLLLAARGNSRRSGSPSMSSPPDLPRFGLLRSAFVARRPSDMVNCRFEITRSLPRPNNALNAWTANTRSPTQPHAYVFLHFLAPVPCNIQCALATGRNPRDVAQTTGGSPLAGWRAPRPHRRPAARASTSPAQPGHTDPPVWISDLPPSRGRLHGARILPRKHGPGRAGCQWT</sequence>
<gene>
    <name evidence="2" type="ORF">CONPUDRAFT_152615</name>
</gene>
<evidence type="ECO:0000256" key="1">
    <source>
        <dbReference type="SAM" id="MobiDB-lite"/>
    </source>
</evidence>
<evidence type="ECO:0000313" key="2">
    <source>
        <dbReference type="EMBL" id="EIW81697.1"/>
    </source>
</evidence>